<dbReference type="GO" id="GO:0042813">
    <property type="term" value="F:Wnt receptor activity"/>
    <property type="evidence" value="ECO:0007669"/>
    <property type="project" value="TreeGrafter"/>
</dbReference>
<reference evidence="24 25" key="1">
    <citation type="submission" date="2019-01" db="EMBL/GenBank/DDBJ databases">
        <title>A chromosome-scale genome assembly of the yellow perch, Perca flavescens.</title>
        <authorList>
            <person name="Feron R."/>
            <person name="Morvezen R."/>
            <person name="Bestin A."/>
            <person name="Haffray P."/>
            <person name="Klopp C."/>
            <person name="Zahm M."/>
            <person name="Cabau C."/>
            <person name="Roques C."/>
            <person name="Donnadieu C."/>
            <person name="Bouchez O."/>
            <person name="Christie M."/>
            <person name="Larson W."/>
            <person name="Guiguen Y."/>
        </authorList>
    </citation>
    <scope>NUCLEOTIDE SEQUENCE [LARGE SCALE GENOMIC DNA]</scope>
    <source>
        <strain evidence="24">YP-PL-M2</strain>
        <tissue evidence="24">Blood</tissue>
    </source>
</reference>
<evidence type="ECO:0000256" key="20">
    <source>
        <dbReference type="SAM" id="Phobius"/>
    </source>
</evidence>
<dbReference type="GO" id="GO:0060070">
    <property type="term" value="P:canonical Wnt signaling pathway"/>
    <property type="evidence" value="ECO:0007669"/>
    <property type="project" value="TreeGrafter"/>
</dbReference>
<evidence type="ECO:0000256" key="15">
    <source>
        <dbReference type="ARBA" id="ARBA00023180"/>
    </source>
</evidence>
<evidence type="ECO:0000256" key="16">
    <source>
        <dbReference type="ARBA" id="ARBA00023224"/>
    </source>
</evidence>
<keyword evidence="12 20" id="KW-0472">Membrane</keyword>
<feature type="transmembrane region" description="Helical" evidence="20">
    <location>
        <begin position="291"/>
        <end position="319"/>
    </location>
</feature>
<keyword evidence="13 18" id="KW-1015">Disulfide bond</keyword>
<evidence type="ECO:0000256" key="7">
    <source>
        <dbReference type="ARBA" id="ARBA00022692"/>
    </source>
</evidence>
<keyword evidence="8 21" id="KW-0732">Signal</keyword>
<evidence type="ECO:0000256" key="11">
    <source>
        <dbReference type="ARBA" id="ARBA00023040"/>
    </source>
</evidence>
<evidence type="ECO:0000256" key="3">
    <source>
        <dbReference type="ARBA" id="ARBA00008077"/>
    </source>
</evidence>
<dbReference type="FunFam" id="1.20.1070.10:FF:000036">
    <property type="entry name" value="frizzled-3 isoform X1"/>
    <property type="match status" value="1"/>
</dbReference>
<evidence type="ECO:0000256" key="18">
    <source>
        <dbReference type="PROSITE-ProRule" id="PRU00090"/>
    </source>
</evidence>
<name>A0A484C9E3_PERFV</name>
<organism evidence="24 25">
    <name type="scientific">Perca flavescens</name>
    <name type="common">American yellow perch</name>
    <name type="synonym">Morone flavescens</name>
    <dbReference type="NCBI Taxonomy" id="8167"/>
    <lineage>
        <taxon>Eukaryota</taxon>
        <taxon>Metazoa</taxon>
        <taxon>Chordata</taxon>
        <taxon>Craniata</taxon>
        <taxon>Vertebrata</taxon>
        <taxon>Euteleostomi</taxon>
        <taxon>Actinopterygii</taxon>
        <taxon>Neopterygii</taxon>
        <taxon>Teleostei</taxon>
        <taxon>Neoteleostei</taxon>
        <taxon>Acanthomorphata</taxon>
        <taxon>Eupercaria</taxon>
        <taxon>Perciformes</taxon>
        <taxon>Percoidei</taxon>
        <taxon>Percidae</taxon>
        <taxon>Percinae</taxon>
        <taxon>Perca</taxon>
    </lineage>
</organism>
<evidence type="ECO:0000256" key="5">
    <source>
        <dbReference type="ARBA" id="ARBA00022475"/>
    </source>
</evidence>
<dbReference type="GO" id="GO:0009653">
    <property type="term" value="P:anatomical structure morphogenesis"/>
    <property type="evidence" value="ECO:0007669"/>
    <property type="project" value="UniProtKB-ARBA"/>
</dbReference>
<feature type="region of interest" description="Disordered" evidence="19">
    <location>
        <begin position="548"/>
        <end position="614"/>
    </location>
</feature>
<evidence type="ECO:0000256" key="12">
    <source>
        <dbReference type="ARBA" id="ARBA00023136"/>
    </source>
</evidence>
<dbReference type="GO" id="GO:0048513">
    <property type="term" value="P:animal organ development"/>
    <property type="evidence" value="ECO:0007669"/>
    <property type="project" value="UniProtKB-ARBA"/>
</dbReference>
<feature type="domain" description="FZ" evidence="22">
    <location>
        <begin position="27"/>
        <end position="140"/>
    </location>
</feature>
<feature type="transmembrane region" description="Helical" evidence="20">
    <location>
        <begin position="480"/>
        <end position="502"/>
    </location>
</feature>
<dbReference type="AlphaFoldDB" id="A0A484C9E3"/>
<dbReference type="FunFam" id="1.10.2000.10:FF:000006">
    <property type="entry name" value="Frizzled-3 protein"/>
    <property type="match status" value="1"/>
</dbReference>
<keyword evidence="7 20" id="KW-0812">Transmembrane</keyword>
<evidence type="ECO:0000313" key="25">
    <source>
        <dbReference type="Proteomes" id="UP000295070"/>
    </source>
</evidence>
<dbReference type="Gene3D" id="1.20.1070.10">
    <property type="entry name" value="Rhodopsin 7-helix transmembrane proteins"/>
    <property type="match status" value="1"/>
</dbReference>
<evidence type="ECO:0000256" key="10">
    <source>
        <dbReference type="ARBA" id="ARBA00022989"/>
    </source>
</evidence>
<feature type="domain" description="G-protein coupled receptors family 2 profile 2" evidence="23">
    <location>
        <begin position="202"/>
        <end position="509"/>
    </location>
</feature>
<feature type="transmembrane region" description="Helical" evidence="20">
    <location>
        <begin position="331"/>
        <end position="352"/>
    </location>
</feature>
<evidence type="ECO:0000256" key="4">
    <source>
        <dbReference type="ARBA" id="ARBA00022473"/>
    </source>
</evidence>
<evidence type="ECO:0000256" key="19">
    <source>
        <dbReference type="SAM" id="MobiDB-lite"/>
    </source>
</evidence>
<dbReference type="InterPro" id="IPR020067">
    <property type="entry name" value="Frizzled_dom"/>
</dbReference>
<keyword evidence="15" id="KW-0325">Glycoprotein</keyword>
<dbReference type="SMART" id="SM01330">
    <property type="entry name" value="Frizzled"/>
    <property type="match status" value="1"/>
</dbReference>
<dbReference type="GO" id="GO:0007399">
    <property type="term" value="P:nervous system development"/>
    <property type="evidence" value="ECO:0007669"/>
    <property type="project" value="UniProtKB-KW"/>
</dbReference>
<dbReference type="InterPro" id="IPR036790">
    <property type="entry name" value="Frizzled_dom_sf"/>
</dbReference>
<feature type="transmembrane region" description="Helical" evidence="20">
    <location>
        <begin position="207"/>
        <end position="229"/>
    </location>
</feature>
<dbReference type="GO" id="GO:0004930">
    <property type="term" value="F:G protein-coupled receptor activity"/>
    <property type="evidence" value="ECO:0007669"/>
    <property type="project" value="UniProtKB-KW"/>
</dbReference>
<evidence type="ECO:0000256" key="2">
    <source>
        <dbReference type="ARBA" id="ARBA00004424"/>
    </source>
</evidence>
<dbReference type="InterPro" id="IPR017981">
    <property type="entry name" value="GPCR_2-like_7TM"/>
</dbReference>
<keyword evidence="10 20" id="KW-1133">Transmembrane helix</keyword>
<evidence type="ECO:0000259" key="23">
    <source>
        <dbReference type="PROSITE" id="PS50261"/>
    </source>
</evidence>
<dbReference type="Pfam" id="PF01392">
    <property type="entry name" value="Fz"/>
    <property type="match status" value="1"/>
</dbReference>
<feature type="transmembrane region" description="Helical" evidence="20">
    <location>
        <begin position="241"/>
        <end position="261"/>
    </location>
</feature>
<evidence type="ECO:0000256" key="9">
    <source>
        <dbReference type="ARBA" id="ARBA00022902"/>
    </source>
</evidence>
<keyword evidence="11" id="KW-0297">G-protein coupled receptor</keyword>
<dbReference type="PANTHER" id="PTHR11309">
    <property type="entry name" value="FRIZZLED"/>
    <property type="match status" value="1"/>
</dbReference>
<dbReference type="GO" id="GO:0035567">
    <property type="term" value="P:non-canonical Wnt signaling pathway"/>
    <property type="evidence" value="ECO:0007669"/>
    <property type="project" value="TreeGrafter"/>
</dbReference>
<dbReference type="GO" id="GO:0009986">
    <property type="term" value="C:cell surface"/>
    <property type="evidence" value="ECO:0007669"/>
    <property type="project" value="UniProtKB-SubCell"/>
</dbReference>
<feature type="chain" id="PRO_5019826854" description="Frizzled-3" evidence="21">
    <location>
        <begin position="18"/>
        <end position="690"/>
    </location>
</feature>
<keyword evidence="16" id="KW-0807">Transducer</keyword>
<dbReference type="STRING" id="8167.A0A484C9E3"/>
<comment type="caution">
    <text evidence="18">Lacks conserved residue(s) required for the propagation of feature annotation.</text>
</comment>
<dbReference type="Gene3D" id="1.10.2000.10">
    <property type="entry name" value="Frizzled cysteine-rich domain"/>
    <property type="match status" value="1"/>
</dbReference>
<dbReference type="EMBL" id="SCKG01000018">
    <property type="protein sequence ID" value="TDH00106.1"/>
    <property type="molecule type" value="Genomic_DNA"/>
</dbReference>
<evidence type="ECO:0000256" key="6">
    <source>
        <dbReference type="ARBA" id="ARBA00022687"/>
    </source>
</evidence>
<evidence type="ECO:0000256" key="21">
    <source>
        <dbReference type="SAM" id="SignalP"/>
    </source>
</evidence>
<feature type="disulfide bond" evidence="18">
    <location>
        <begin position="40"/>
        <end position="86"/>
    </location>
</feature>
<dbReference type="PANTHER" id="PTHR11309:SF144">
    <property type="entry name" value="FRIZZLED-3 ISOFORM X1"/>
    <property type="match status" value="1"/>
</dbReference>
<keyword evidence="14" id="KW-0675">Receptor</keyword>
<proteinExistence type="inferred from homology"/>
<feature type="compositionally biased region" description="Polar residues" evidence="19">
    <location>
        <begin position="554"/>
        <end position="568"/>
    </location>
</feature>
<evidence type="ECO:0000256" key="17">
    <source>
        <dbReference type="ARBA" id="ARBA00073182"/>
    </source>
</evidence>
<evidence type="ECO:0000256" key="1">
    <source>
        <dbReference type="ARBA" id="ARBA00004241"/>
    </source>
</evidence>
<dbReference type="Pfam" id="PF01534">
    <property type="entry name" value="Frizzled"/>
    <property type="match status" value="1"/>
</dbReference>
<comment type="caution">
    <text evidence="24">The sequence shown here is derived from an EMBL/GenBank/DDBJ whole genome shotgun (WGS) entry which is preliminary data.</text>
</comment>
<comment type="similarity">
    <text evidence="3">Belongs to the G-protein coupled receptor Fz/Smo family.</text>
</comment>
<evidence type="ECO:0000256" key="13">
    <source>
        <dbReference type="ARBA" id="ARBA00023157"/>
    </source>
</evidence>
<dbReference type="Proteomes" id="UP000295070">
    <property type="component" value="Chromosome 18"/>
</dbReference>
<dbReference type="PROSITE" id="PS50038">
    <property type="entry name" value="FZ"/>
    <property type="match status" value="1"/>
</dbReference>
<evidence type="ECO:0000256" key="8">
    <source>
        <dbReference type="ARBA" id="ARBA00022729"/>
    </source>
</evidence>
<dbReference type="PRINTS" id="PR00489">
    <property type="entry name" value="FRIZZLED"/>
</dbReference>
<keyword evidence="4" id="KW-0217">Developmental protein</keyword>
<sequence length="690" mass="77897">MDLLWLLSLSMLTACVAIPMDVAEGSHSLFTCEPITLRMCQGLPYNSTYMPNILNHYDQQTAALAMEPFHPMVNLQCSPELRMFLCALYAPVCTEYGRMTLPCRRLCLQAKSDCYKLMDMFGVSWPQEMDCDRFPDCDEPYPRPVDLLSSSDTTESPVAVQRDYGFWCPRELKIDPELSYSFMGIRDCSPPCPNMYFTREELTFARYFIGVVSIVCLSATLFTFLTFLIDVSRFRYPERPIIFYAVCYMMVSLVFFLGFLLEDKVSCNSASPGRFRASTVTQGSHNKACTLLFMVLYFFTMAGSVWWVILTITWFLAAVPKWGSEAIEKKALLFHACAWGIPGVLTVSLLAMNKIEGDSVSGVCFVGLYNLTALRWFLLAPLGLDVVVGVALLLAGIAALNRVRMEIPLEKENQEKLVKFMIRIGVFSVLYLVPLLAVLACYLYENSYRAIWETTWVQERCRDYHIPCPYQVERTSRPDLAVFLVKYVMMLIVGIPSVFWVASKKTCFEWASFFHGKRRKDRMVNESRQVLQEPDFAQLLLRDPNAPIARKSRGTSTQGTSTHASSTHLAMLDEPPSGSTSRAGSVRSARSKMSSYHGSLHRSRDGRYTGSSFRAVDDRLPYGSMSRLNDQSRHCSTNRLDNLSCHGSTQRLESQSRHSSVRDLTSTTQAVLGIPGNGIHRVLEEDGATV</sequence>
<evidence type="ECO:0000256" key="14">
    <source>
        <dbReference type="ARBA" id="ARBA00023170"/>
    </source>
</evidence>
<dbReference type="GO" id="GO:0017147">
    <property type="term" value="F:Wnt-protein binding"/>
    <property type="evidence" value="ECO:0007669"/>
    <property type="project" value="TreeGrafter"/>
</dbReference>
<dbReference type="InterPro" id="IPR000539">
    <property type="entry name" value="Frizzled/Smoothened_7TM"/>
</dbReference>
<evidence type="ECO:0000313" key="24">
    <source>
        <dbReference type="EMBL" id="TDH00106.1"/>
    </source>
</evidence>
<dbReference type="SMART" id="SM00063">
    <property type="entry name" value="FRI"/>
    <property type="match status" value="1"/>
</dbReference>
<gene>
    <name evidence="24" type="ORF">EPR50_G00183930</name>
</gene>
<keyword evidence="25" id="KW-1185">Reference proteome</keyword>
<keyword evidence="9" id="KW-0524">Neurogenesis</keyword>
<keyword evidence="6" id="KW-0879">Wnt signaling pathway</keyword>
<dbReference type="SUPFAM" id="SSF63501">
    <property type="entry name" value="Frizzled cysteine-rich domain"/>
    <property type="match status" value="1"/>
</dbReference>
<dbReference type="PROSITE" id="PS50261">
    <property type="entry name" value="G_PROTEIN_RECEP_F2_4"/>
    <property type="match status" value="1"/>
</dbReference>
<dbReference type="GO" id="GO:0016324">
    <property type="term" value="C:apical plasma membrane"/>
    <property type="evidence" value="ECO:0007669"/>
    <property type="project" value="UniProtKB-SubCell"/>
</dbReference>
<dbReference type="InterPro" id="IPR015526">
    <property type="entry name" value="Frizzled/SFRP"/>
</dbReference>
<feature type="transmembrane region" description="Helical" evidence="20">
    <location>
        <begin position="420"/>
        <end position="445"/>
    </location>
</feature>
<evidence type="ECO:0000259" key="22">
    <source>
        <dbReference type="PROSITE" id="PS50038"/>
    </source>
</evidence>
<comment type="subcellular location">
    <subcellularLocation>
        <location evidence="2">Apical cell membrane</location>
        <topology evidence="2">Multi-pass membrane protein</topology>
    </subcellularLocation>
    <subcellularLocation>
        <location evidence="1">Cell surface</location>
    </subcellularLocation>
</comment>
<accession>A0A484C9E3</accession>
<feature type="transmembrane region" description="Helical" evidence="20">
    <location>
        <begin position="376"/>
        <end position="400"/>
    </location>
</feature>
<keyword evidence="5" id="KW-1003">Cell membrane</keyword>
<protein>
    <recommendedName>
        <fullName evidence="17">Frizzled-3</fullName>
    </recommendedName>
</protein>
<feature type="disulfide bond" evidence="18">
    <location>
        <begin position="32"/>
        <end position="93"/>
    </location>
</feature>
<feature type="signal peptide" evidence="21">
    <location>
        <begin position="1"/>
        <end position="17"/>
    </location>
</feature>
<feature type="disulfide bond" evidence="18">
    <location>
        <begin position="107"/>
        <end position="131"/>
    </location>
</feature>